<dbReference type="Pfam" id="PF00023">
    <property type="entry name" value="Ank"/>
    <property type="match status" value="1"/>
</dbReference>
<dbReference type="PANTHER" id="PTHR10039:SF16">
    <property type="entry name" value="GPI INOSITOL-DEACYLASE"/>
    <property type="match status" value="1"/>
</dbReference>
<dbReference type="SUPFAM" id="SSF48403">
    <property type="entry name" value="Ankyrin repeat"/>
    <property type="match status" value="1"/>
</dbReference>
<feature type="repeat" description="ANK" evidence="2">
    <location>
        <begin position="724"/>
        <end position="756"/>
    </location>
</feature>
<dbReference type="InterPro" id="IPR002110">
    <property type="entry name" value="Ankyrin_rpt"/>
</dbReference>
<dbReference type="Gene3D" id="3.40.50.300">
    <property type="entry name" value="P-loop containing nucleotide triphosphate hydrolases"/>
    <property type="match status" value="1"/>
</dbReference>
<dbReference type="Pfam" id="PF12796">
    <property type="entry name" value="Ank_2"/>
    <property type="match status" value="2"/>
</dbReference>
<dbReference type="Gene3D" id="1.25.40.20">
    <property type="entry name" value="Ankyrin repeat-containing domain"/>
    <property type="match status" value="2"/>
</dbReference>
<dbReference type="InterPro" id="IPR031348">
    <property type="entry name" value="PigL_N"/>
</dbReference>
<feature type="repeat" description="ANK" evidence="2">
    <location>
        <begin position="818"/>
        <end position="850"/>
    </location>
</feature>
<evidence type="ECO:0000256" key="2">
    <source>
        <dbReference type="PROSITE-ProRule" id="PRU00023"/>
    </source>
</evidence>
<feature type="domain" description="NACHT" evidence="3">
    <location>
        <begin position="220"/>
        <end position="365"/>
    </location>
</feature>
<dbReference type="SUPFAM" id="SSF52540">
    <property type="entry name" value="P-loop containing nucleoside triphosphate hydrolases"/>
    <property type="match status" value="1"/>
</dbReference>
<dbReference type="InterPro" id="IPR036770">
    <property type="entry name" value="Ankyrin_rpt-contain_sf"/>
</dbReference>
<gene>
    <name evidence="4" type="ORF">JMJ35_010049</name>
</gene>
<evidence type="ECO:0000313" key="4">
    <source>
        <dbReference type="EMBL" id="KAK0507526.1"/>
    </source>
</evidence>
<dbReference type="InterPro" id="IPR054471">
    <property type="entry name" value="GPIID_WHD"/>
</dbReference>
<accession>A0AA39QSA0</accession>
<reference evidence="4" key="1">
    <citation type="submission" date="2023-03" db="EMBL/GenBank/DDBJ databases">
        <title>Complete genome of Cladonia borealis.</title>
        <authorList>
            <person name="Park H."/>
        </authorList>
    </citation>
    <scope>NUCLEOTIDE SEQUENCE</scope>
    <source>
        <strain evidence="4">ANT050790</strain>
    </source>
</reference>
<keyword evidence="5" id="KW-1185">Reference proteome</keyword>
<dbReference type="PANTHER" id="PTHR10039">
    <property type="entry name" value="AMELOGENIN"/>
    <property type="match status" value="1"/>
</dbReference>
<dbReference type="Pfam" id="PF22939">
    <property type="entry name" value="WHD_GPIID"/>
    <property type="match status" value="1"/>
</dbReference>
<dbReference type="Proteomes" id="UP001166286">
    <property type="component" value="Unassembled WGS sequence"/>
</dbReference>
<dbReference type="AlphaFoldDB" id="A0AA39QSA0"/>
<proteinExistence type="predicted"/>
<dbReference type="InterPro" id="IPR056884">
    <property type="entry name" value="NPHP3-like_N"/>
</dbReference>
<keyword evidence="2" id="KW-0040">ANK repeat</keyword>
<dbReference type="InterPro" id="IPR027417">
    <property type="entry name" value="P-loop_NTPase"/>
</dbReference>
<sequence>MTDPLSVAAGIAGLVSLGIQVTQSLVQFYTSYKGLDGDVARITGNLESLHDVFEFLQSALKTRTFRRDEQDLIKNIELSISKCSDLIQELQEEWEKFDKCLVSGIKGAIKAAGRRTAYPFRQSTLQKLDEDIRDIRDDLRLALDVLQLGDNKATQDDIVELKSLVEIMRATQISSTIRDWLKAPDATVNHNAACAKCHPGTGTWLVKSPIFTNWLTRGNSFLWLNGFAGCGKSVLCSTAIQYTFRHKRSDHRTAIAFFYFTFNDEAKQSESAMLQALILQLSGQSSDARTDLSRLRESHNTGMPPAIVLLAYLQRLIQNYFGQVYILLDALDESPLYGQRDNVLKAIQTMRNWLLPGLHLLVTSRDEPDIRDSLIPAGDEEVIMKNDEINRDINNLIIGHLNTDSKLRKLHEYHDQIQQALAERAQGVFRWVECQFEALKRCPRSEDRLKKCLRSLPRSLDETYERILRNIDEDSREEAARILTLLCFSSRPLTVQELIDGIAVDLQEPARLNPRRRLQDIDDLRKICSGLIDIGFEANDKLFPKNGGNDSEEETTLTLRIAHFSVQEYLESDRIKLHRFALKSASAHAEVAQICLVYLQDCLVHLQKPGLPSGKSNIMKLREYPLAYFAAQFWHYHYNNATDTVSQLDRLVLALFQQRQDTFCTCMRLQNPERLDDPLTSYMIASPIYYASYLGLDGVLRELISHCQNHASMANDLINAEGGRHKHALTAASSKGHEKTVQILIDAGADVNAVGPNGTALWEASNYGYEKVVQILLDAGADVNAVGPNGTALWEASYFGHEKVVQILIDAGADVNAANGAALRAASRRGHEKVVQLLLDAGADVNAVGPNGTALWEASYFGHEKVVQILIDAGADVNAANGAALRAASRRGHEKVVQRLIDAGADINAVGPNGTALWEASNYGYEKVVQILLDAGAVEE</sequence>
<dbReference type="Pfam" id="PF24883">
    <property type="entry name" value="NPHP3_N"/>
    <property type="match status" value="1"/>
</dbReference>
<dbReference type="PROSITE" id="PS50837">
    <property type="entry name" value="NACHT"/>
    <property type="match status" value="1"/>
</dbReference>
<organism evidence="4 5">
    <name type="scientific">Cladonia borealis</name>
    <dbReference type="NCBI Taxonomy" id="184061"/>
    <lineage>
        <taxon>Eukaryota</taxon>
        <taxon>Fungi</taxon>
        <taxon>Dikarya</taxon>
        <taxon>Ascomycota</taxon>
        <taxon>Pezizomycotina</taxon>
        <taxon>Lecanoromycetes</taxon>
        <taxon>OSLEUM clade</taxon>
        <taxon>Lecanoromycetidae</taxon>
        <taxon>Lecanorales</taxon>
        <taxon>Lecanorineae</taxon>
        <taxon>Cladoniaceae</taxon>
        <taxon>Cladonia</taxon>
    </lineage>
</organism>
<name>A0AA39QSA0_9LECA</name>
<feature type="repeat" description="ANK" evidence="2">
    <location>
        <begin position="788"/>
        <end position="820"/>
    </location>
</feature>
<dbReference type="EMBL" id="JAFEKC020000023">
    <property type="protein sequence ID" value="KAK0507526.1"/>
    <property type="molecule type" value="Genomic_DNA"/>
</dbReference>
<evidence type="ECO:0000313" key="5">
    <source>
        <dbReference type="Proteomes" id="UP001166286"/>
    </source>
</evidence>
<evidence type="ECO:0000256" key="1">
    <source>
        <dbReference type="ARBA" id="ARBA00022737"/>
    </source>
</evidence>
<dbReference type="PROSITE" id="PS50088">
    <property type="entry name" value="ANK_REPEAT"/>
    <property type="match status" value="6"/>
</dbReference>
<dbReference type="Pfam" id="PF17111">
    <property type="entry name" value="PigL_N"/>
    <property type="match status" value="1"/>
</dbReference>
<dbReference type="InterPro" id="IPR007111">
    <property type="entry name" value="NACHT_NTPase"/>
</dbReference>
<evidence type="ECO:0000259" key="3">
    <source>
        <dbReference type="PROSITE" id="PS50837"/>
    </source>
</evidence>
<feature type="repeat" description="ANK" evidence="2">
    <location>
        <begin position="756"/>
        <end position="788"/>
    </location>
</feature>
<protein>
    <recommendedName>
        <fullName evidence="3">NACHT domain-containing protein</fullName>
    </recommendedName>
</protein>
<feature type="repeat" description="ANK" evidence="2">
    <location>
        <begin position="880"/>
        <end position="912"/>
    </location>
</feature>
<comment type="caution">
    <text evidence="4">The sequence shown here is derived from an EMBL/GenBank/DDBJ whole genome shotgun (WGS) entry which is preliminary data.</text>
</comment>
<keyword evidence="1" id="KW-0677">Repeat</keyword>
<dbReference type="SMART" id="SM00248">
    <property type="entry name" value="ANK"/>
    <property type="match status" value="8"/>
</dbReference>
<feature type="repeat" description="ANK" evidence="2">
    <location>
        <begin position="850"/>
        <end position="882"/>
    </location>
</feature>
<dbReference type="PROSITE" id="PS50297">
    <property type="entry name" value="ANK_REP_REGION"/>
    <property type="match status" value="6"/>
</dbReference>